<feature type="region of interest" description="Disordered" evidence="1">
    <location>
        <begin position="180"/>
        <end position="201"/>
    </location>
</feature>
<reference evidence="2 3" key="1">
    <citation type="journal article" date="2025" name="Microbiol. Resour. Announc.">
        <title>Draft genome sequences for Neonectria magnoliae and Neonectria punicea, canker pathogens of Liriodendron tulipifera and Acer saccharum in West Virginia.</title>
        <authorList>
            <person name="Petronek H.M."/>
            <person name="Kasson M.T."/>
            <person name="Metheny A.M."/>
            <person name="Stauder C.M."/>
            <person name="Lovett B."/>
            <person name="Lynch S.C."/>
            <person name="Garnas J.R."/>
            <person name="Kasson L.R."/>
            <person name="Stajich J.E."/>
        </authorList>
    </citation>
    <scope>NUCLEOTIDE SEQUENCE [LARGE SCALE GENOMIC DNA]</scope>
    <source>
        <strain evidence="2 3">NRRL 64651</strain>
    </source>
</reference>
<sequence length="213" mass="23644">MPSFRGVDVSIVTHPGTEKLPEFPHSDASSVHVLPPANHTSNSWEVEPVRSDVGSPRIQKVNPRVSVYIPSAPGSQFGVRYSVTRIPEPACHLYFKIFLNGRNVTSWGINPVVQASGSVTRTLFEPDDRWHYKEDGVVHRREGIEARYLFFLPPSSNTSVADDGGLIEVQVFRSKGRKRRAPVLGQHRGQESYVHHPGGSSKVQKMPIIMIGS</sequence>
<accession>A0ABR1HW75</accession>
<dbReference type="Proteomes" id="UP001498421">
    <property type="component" value="Unassembled WGS sequence"/>
</dbReference>
<evidence type="ECO:0000313" key="3">
    <source>
        <dbReference type="Proteomes" id="UP001498421"/>
    </source>
</evidence>
<dbReference type="EMBL" id="JAZAVK010000082">
    <property type="protein sequence ID" value="KAK7425442.1"/>
    <property type="molecule type" value="Genomic_DNA"/>
</dbReference>
<evidence type="ECO:0000313" key="2">
    <source>
        <dbReference type="EMBL" id="KAK7425442.1"/>
    </source>
</evidence>
<comment type="caution">
    <text evidence="2">The sequence shown here is derived from an EMBL/GenBank/DDBJ whole genome shotgun (WGS) entry which is preliminary data.</text>
</comment>
<gene>
    <name evidence="2" type="ORF">QQZ08_008121</name>
</gene>
<evidence type="ECO:0000256" key="1">
    <source>
        <dbReference type="SAM" id="MobiDB-lite"/>
    </source>
</evidence>
<name>A0ABR1HW75_9HYPO</name>
<organism evidence="2 3">
    <name type="scientific">Neonectria magnoliae</name>
    <dbReference type="NCBI Taxonomy" id="2732573"/>
    <lineage>
        <taxon>Eukaryota</taxon>
        <taxon>Fungi</taxon>
        <taxon>Dikarya</taxon>
        <taxon>Ascomycota</taxon>
        <taxon>Pezizomycotina</taxon>
        <taxon>Sordariomycetes</taxon>
        <taxon>Hypocreomycetidae</taxon>
        <taxon>Hypocreales</taxon>
        <taxon>Nectriaceae</taxon>
        <taxon>Neonectria</taxon>
    </lineage>
</organism>
<proteinExistence type="predicted"/>
<protein>
    <submittedName>
        <fullName evidence="2">Uncharacterized protein</fullName>
    </submittedName>
</protein>
<keyword evidence="3" id="KW-1185">Reference proteome</keyword>